<reference evidence="1 2" key="1">
    <citation type="submission" date="2018-11" db="EMBL/GenBank/DDBJ databases">
        <title>Genome sequencing and assembly of Clostridium tagluense strain A121.</title>
        <authorList>
            <person name="Murakami T."/>
            <person name="Segawa T."/>
            <person name="Shcherbakova V.A."/>
            <person name="Mori H."/>
            <person name="Yoshimura Y."/>
        </authorList>
    </citation>
    <scope>NUCLEOTIDE SEQUENCE [LARGE SCALE GENOMIC DNA]</scope>
    <source>
        <strain evidence="1 2">A121</strain>
    </source>
</reference>
<evidence type="ECO:0000313" key="1">
    <source>
        <dbReference type="EMBL" id="GCD11407.1"/>
    </source>
</evidence>
<comment type="caution">
    <text evidence="1">The sequence shown here is derived from an EMBL/GenBank/DDBJ whole genome shotgun (WGS) entry which is preliminary data.</text>
</comment>
<accession>A0A401UPG1</accession>
<evidence type="ECO:0008006" key="3">
    <source>
        <dbReference type="Google" id="ProtNLM"/>
    </source>
</evidence>
<gene>
    <name evidence="1" type="ORF">Ctaglu_30300</name>
</gene>
<protein>
    <recommendedName>
        <fullName evidence="3">HTH cro/C1-type domain-containing protein</fullName>
    </recommendedName>
</protein>
<dbReference type="RefSeq" id="WP_125003199.1">
    <property type="nucleotide sequence ID" value="NZ_BHYK01000017.1"/>
</dbReference>
<evidence type="ECO:0000313" key="2">
    <source>
        <dbReference type="Proteomes" id="UP000287872"/>
    </source>
</evidence>
<keyword evidence="2" id="KW-1185">Reference proteome</keyword>
<dbReference type="AlphaFoldDB" id="A0A401UPG1"/>
<proteinExistence type="predicted"/>
<name>A0A401UPG1_9CLOT</name>
<dbReference type="Proteomes" id="UP000287872">
    <property type="component" value="Unassembled WGS sequence"/>
</dbReference>
<sequence length="61" mass="7204">MTNKLVREELIVLMAKLGIKQCFIARKFSLSNTTISYFLRNMRDLPTDKLNRIHNFCIDNN</sequence>
<organism evidence="1 2">
    <name type="scientific">Clostridium tagluense</name>
    <dbReference type="NCBI Taxonomy" id="360422"/>
    <lineage>
        <taxon>Bacteria</taxon>
        <taxon>Bacillati</taxon>
        <taxon>Bacillota</taxon>
        <taxon>Clostridia</taxon>
        <taxon>Eubacteriales</taxon>
        <taxon>Clostridiaceae</taxon>
        <taxon>Clostridium</taxon>
    </lineage>
</organism>
<dbReference type="EMBL" id="BHYK01000017">
    <property type="protein sequence ID" value="GCD11407.1"/>
    <property type="molecule type" value="Genomic_DNA"/>
</dbReference>